<dbReference type="InterPro" id="IPR013830">
    <property type="entry name" value="SGNH_hydro"/>
</dbReference>
<comment type="caution">
    <text evidence="3">The sequence shown here is derived from an EMBL/GenBank/DDBJ whole genome shotgun (WGS) entry which is preliminary data.</text>
</comment>
<gene>
    <name evidence="3" type="ORF">E4K66_33235</name>
</gene>
<dbReference type="AlphaFoldDB" id="A0A4Y9KRR0"/>
<dbReference type="InterPro" id="IPR051532">
    <property type="entry name" value="Ester_Hydrolysis_Enzymes"/>
</dbReference>
<dbReference type="OrthoDB" id="9786188at2"/>
<evidence type="ECO:0000259" key="2">
    <source>
        <dbReference type="Pfam" id="PF13472"/>
    </source>
</evidence>
<dbReference type="GO" id="GO:0004622">
    <property type="term" value="F:phosphatidylcholine lysophospholipase activity"/>
    <property type="evidence" value="ECO:0007669"/>
    <property type="project" value="TreeGrafter"/>
</dbReference>
<keyword evidence="1" id="KW-1133">Transmembrane helix</keyword>
<dbReference type="InterPro" id="IPR008265">
    <property type="entry name" value="Lipase_GDSL_AS"/>
</dbReference>
<dbReference type="CDD" id="cd01822">
    <property type="entry name" value="Lysophospholipase_L1_like"/>
    <property type="match status" value="1"/>
</dbReference>
<feature type="domain" description="SGNH hydrolase-type esterase" evidence="2">
    <location>
        <begin position="67"/>
        <end position="226"/>
    </location>
</feature>
<dbReference type="GO" id="GO:0006629">
    <property type="term" value="P:lipid metabolic process"/>
    <property type="evidence" value="ECO:0007669"/>
    <property type="project" value="InterPro"/>
</dbReference>
<dbReference type="PROSITE" id="PS01098">
    <property type="entry name" value="LIPASE_GDSL_SER"/>
    <property type="match status" value="1"/>
</dbReference>
<accession>A0A4Y9KRR0</accession>
<reference evidence="3 4" key="1">
    <citation type="submission" date="2019-03" db="EMBL/GenBank/DDBJ databases">
        <title>Bradyrhizobium strains diversity isolated from Chamaecrista fasciculata.</title>
        <authorList>
            <person name="Urquiaga M.C.O."/>
            <person name="Hungria M."/>
            <person name="Delamuta J.R.M."/>
        </authorList>
    </citation>
    <scope>NUCLEOTIDE SEQUENCE [LARGE SCALE GENOMIC DNA]</scope>
    <source>
        <strain evidence="3 4">CNPSo 3424</strain>
    </source>
</reference>
<dbReference type="SUPFAM" id="SSF52266">
    <property type="entry name" value="SGNH hydrolase"/>
    <property type="match status" value="1"/>
</dbReference>
<dbReference type="PANTHER" id="PTHR30383">
    <property type="entry name" value="THIOESTERASE 1/PROTEASE 1/LYSOPHOSPHOLIPASE L1"/>
    <property type="match status" value="1"/>
</dbReference>
<evidence type="ECO:0000313" key="3">
    <source>
        <dbReference type="EMBL" id="TFV30759.1"/>
    </source>
</evidence>
<sequence>MAMVSAEATASEEVSMRVSMVRSYGNSDSAVERRYGLFMHIAVLMLAFMTMANPAWAEATRPIKLVVLGDSLSAGLGLPAQDAFPQKLKKALQAKGIAVEMTNAGVSGDTTSGGRDRLDWSVPEGTDGVIVELGANDALRGLDPDLARAALTDIVQRLKARKIAVMLCGMLAPPNYGADYAARFNSIYPDLAKKFDVPLYPFFLEGVAADAKLNQADGIHPTAAGVDIIVSNIMPAVQAFLGTIAEQRR</sequence>
<organism evidence="3 4">
    <name type="scientific">Bradyrhizobium frederickii</name>
    <dbReference type="NCBI Taxonomy" id="2560054"/>
    <lineage>
        <taxon>Bacteria</taxon>
        <taxon>Pseudomonadati</taxon>
        <taxon>Pseudomonadota</taxon>
        <taxon>Alphaproteobacteria</taxon>
        <taxon>Hyphomicrobiales</taxon>
        <taxon>Nitrobacteraceae</taxon>
        <taxon>Bradyrhizobium</taxon>
    </lineage>
</organism>
<proteinExistence type="predicted"/>
<evidence type="ECO:0000256" key="1">
    <source>
        <dbReference type="SAM" id="Phobius"/>
    </source>
</evidence>
<keyword evidence="1" id="KW-0812">Transmembrane</keyword>
<keyword evidence="1" id="KW-0472">Membrane</keyword>
<protein>
    <submittedName>
        <fullName evidence="3">Arylesterase</fullName>
    </submittedName>
</protein>
<dbReference type="PANTHER" id="PTHR30383:SF24">
    <property type="entry name" value="THIOESTERASE 1_PROTEASE 1_LYSOPHOSPHOLIPASE L1"/>
    <property type="match status" value="1"/>
</dbReference>
<feature type="transmembrane region" description="Helical" evidence="1">
    <location>
        <begin position="37"/>
        <end position="56"/>
    </location>
</feature>
<dbReference type="EMBL" id="SPQU01000026">
    <property type="protein sequence ID" value="TFV30759.1"/>
    <property type="molecule type" value="Genomic_DNA"/>
</dbReference>
<dbReference type="Proteomes" id="UP000298225">
    <property type="component" value="Unassembled WGS sequence"/>
</dbReference>
<evidence type="ECO:0000313" key="4">
    <source>
        <dbReference type="Proteomes" id="UP000298225"/>
    </source>
</evidence>
<keyword evidence="4" id="KW-1185">Reference proteome</keyword>
<name>A0A4Y9KRR0_9BRAD</name>
<dbReference type="Gene3D" id="3.40.50.1110">
    <property type="entry name" value="SGNH hydrolase"/>
    <property type="match status" value="1"/>
</dbReference>
<dbReference type="InterPro" id="IPR036514">
    <property type="entry name" value="SGNH_hydro_sf"/>
</dbReference>
<dbReference type="Pfam" id="PF13472">
    <property type="entry name" value="Lipase_GDSL_2"/>
    <property type="match status" value="1"/>
</dbReference>